<dbReference type="SUPFAM" id="SSF56935">
    <property type="entry name" value="Porins"/>
    <property type="match status" value="1"/>
</dbReference>
<dbReference type="InterPro" id="IPR012910">
    <property type="entry name" value="Plug_dom"/>
</dbReference>
<keyword evidence="5 11" id="KW-0812">Transmembrane</keyword>
<dbReference type="Pfam" id="PF00593">
    <property type="entry name" value="TonB_dep_Rec_b-barrel"/>
    <property type="match status" value="1"/>
</dbReference>
<evidence type="ECO:0000256" key="2">
    <source>
        <dbReference type="ARBA" id="ARBA00008143"/>
    </source>
</evidence>
<gene>
    <name evidence="16" type="ORF">NBRC116591_03760</name>
</gene>
<dbReference type="InterPro" id="IPR000531">
    <property type="entry name" value="Beta-barrel_TonB"/>
</dbReference>
<protein>
    <submittedName>
        <fullName evidence="16">TonB-dependent receptor</fullName>
    </submittedName>
</protein>
<feature type="domain" description="TonB-dependent receptor-like beta-barrel" evidence="14">
    <location>
        <begin position="185"/>
        <end position="590"/>
    </location>
</feature>
<evidence type="ECO:0000256" key="1">
    <source>
        <dbReference type="ARBA" id="ARBA00004571"/>
    </source>
</evidence>
<dbReference type="Gene3D" id="2.40.170.20">
    <property type="entry name" value="TonB-dependent receptor, beta-barrel domain"/>
    <property type="match status" value="1"/>
</dbReference>
<dbReference type="Gene3D" id="2.170.130.10">
    <property type="entry name" value="TonB-dependent receptor, plug domain"/>
    <property type="match status" value="1"/>
</dbReference>
<keyword evidence="6 13" id="KW-0732">Signal</keyword>
<evidence type="ECO:0000256" key="6">
    <source>
        <dbReference type="ARBA" id="ARBA00022729"/>
    </source>
</evidence>
<evidence type="ECO:0000256" key="5">
    <source>
        <dbReference type="ARBA" id="ARBA00022692"/>
    </source>
</evidence>
<dbReference type="InterPro" id="IPR036942">
    <property type="entry name" value="Beta-barrel_TonB_sf"/>
</dbReference>
<dbReference type="EMBL" id="BAABWN010000001">
    <property type="protein sequence ID" value="GAA6166566.1"/>
    <property type="molecule type" value="Genomic_DNA"/>
</dbReference>
<evidence type="ECO:0000259" key="14">
    <source>
        <dbReference type="Pfam" id="PF00593"/>
    </source>
</evidence>
<evidence type="ECO:0000256" key="13">
    <source>
        <dbReference type="SAM" id="SignalP"/>
    </source>
</evidence>
<keyword evidence="4 11" id="KW-1134">Transmembrane beta strand</keyword>
<name>A0ABQ0A4J1_9GAMM</name>
<dbReference type="InterPro" id="IPR039426">
    <property type="entry name" value="TonB-dep_rcpt-like"/>
</dbReference>
<evidence type="ECO:0000256" key="9">
    <source>
        <dbReference type="ARBA" id="ARBA00023170"/>
    </source>
</evidence>
<dbReference type="CDD" id="cd01347">
    <property type="entry name" value="ligand_gated_channel"/>
    <property type="match status" value="1"/>
</dbReference>
<dbReference type="PROSITE" id="PS52016">
    <property type="entry name" value="TONB_DEPENDENT_REC_3"/>
    <property type="match status" value="1"/>
</dbReference>
<dbReference type="Pfam" id="PF07715">
    <property type="entry name" value="Plug"/>
    <property type="match status" value="1"/>
</dbReference>
<proteinExistence type="inferred from homology"/>
<evidence type="ECO:0000256" key="8">
    <source>
        <dbReference type="ARBA" id="ARBA00023136"/>
    </source>
</evidence>
<comment type="caution">
    <text evidence="16">The sequence shown here is derived from an EMBL/GenBank/DDBJ whole genome shotgun (WGS) entry which is preliminary data.</text>
</comment>
<feature type="domain" description="TonB-dependent receptor plug" evidence="15">
    <location>
        <begin position="50"/>
        <end position="151"/>
    </location>
</feature>
<dbReference type="PANTHER" id="PTHR30069">
    <property type="entry name" value="TONB-DEPENDENT OUTER MEMBRANE RECEPTOR"/>
    <property type="match status" value="1"/>
</dbReference>
<evidence type="ECO:0000256" key="7">
    <source>
        <dbReference type="ARBA" id="ARBA00023077"/>
    </source>
</evidence>
<organism evidence="16 17">
    <name type="scientific">Sessilibacter corallicola</name>
    <dbReference type="NCBI Taxonomy" id="2904075"/>
    <lineage>
        <taxon>Bacteria</taxon>
        <taxon>Pseudomonadati</taxon>
        <taxon>Pseudomonadota</taxon>
        <taxon>Gammaproteobacteria</taxon>
        <taxon>Cellvibrionales</taxon>
        <taxon>Cellvibrionaceae</taxon>
        <taxon>Sessilibacter</taxon>
    </lineage>
</organism>
<evidence type="ECO:0000256" key="3">
    <source>
        <dbReference type="ARBA" id="ARBA00022448"/>
    </source>
</evidence>
<feature type="chain" id="PRO_5046807498" evidence="13">
    <location>
        <begin position="25"/>
        <end position="616"/>
    </location>
</feature>
<accession>A0ABQ0A4J1</accession>
<evidence type="ECO:0000256" key="4">
    <source>
        <dbReference type="ARBA" id="ARBA00022452"/>
    </source>
</evidence>
<dbReference type="Proteomes" id="UP001465153">
    <property type="component" value="Unassembled WGS sequence"/>
</dbReference>
<evidence type="ECO:0000256" key="12">
    <source>
        <dbReference type="RuleBase" id="RU003357"/>
    </source>
</evidence>
<reference evidence="16 17" key="1">
    <citation type="submission" date="2024-04" db="EMBL/GenBank/DDBJ databases">
        <title>Draft genome sequence of Sessilibacter corallicola NBRC 116591.</title>
        <authorList>
            <person name="Miyakawa T."/>
            <person name="Kusuya Y."/>
            <person name="Miura T."/>
        </authorList>
    </citation>
    <scope>NUCLEOTIDE SEQUENCE [LARGE SCALE GENOMIC DNA]</scope>
    <source>
        <strain evidence="16 17">KU-00831-HH</strain>
    </source>
</reference>
<evidence type="ECO:0000259" key="15">
    <source>
        <dbReference type="Pfam" id="PF07715"/>
    </source>
</evidence>
<keyword evidence="8 11" id="KW-0472">Membrane</keyword>
<comment type="subcellular location">
    <subcellularLocation>
        <location evidence="1 11">Cell outer membrane</location>
        <topology evidence="1 11">Multi-pass membrane protein</topology>
    </subcellularLocation>
</comment>
<dbReference type="PANTHER" id="PTHR30069:SF29">
    <property type="entry name" value="HEMOGLOBIN AND HEMOGLOBIN-HAPTOGLOBIN-BINDING PROTEIN 1-RELATED"/>
    <property type="match status" value="1"/>
</dbReference>
<evidence type="ECO:0000313" key="16">
    <source>
        <dbReference type="EMBL" id="GAA6166566.1"/>
    </source>
</evidence>
<keyword evidence="7 12" id="KW-0798">TonB box</keyword>
<evidence type="ECO:0000256" key="11">
    <source>
        <dbReference type="PROSITE-ProRule" id="PRU01360"/>
    </source>
</evidence>
<keyword evidence="10 11" id="KW-0998">Cell outer membrane</keyword>
<dbReference type="InterPro" id="IPR037066">
    <property type="entry name" value="Plug_dom_sf"/>
</dbReference>
<keyword evidence="9 16" id="KW-0675">Receptor</keyword>
<keyword evidence="17" id="KW-1185">Reference proteome</keyword>
<comment type="similarity">
    <text evidence="2">Belongs to the TonB-dependent receptor family. Hemoglobin/haptoglobin binding protein subfamily.</text>
</comment>
<sequence length="616" mass="67873">MTSKFTHTLLSAAVALGFANLSSAETEGSKKIEEVIVSSRLPDNALRLGTSFSVITEQEIQARGHDSLTDVLITEPGLGVSRTGGNGSTTAIRIRGEEGFRTQLRIDGVLIADPTAPQISPLFEDVISAGIERIEILRGPQGVIYGGDAGGVISVTSKRYEESLGGSLDVKVGSDELRRVTGNVGGSSDQGHFFASYSNFDVDGFNVSENDLSGEDDGYENETFHINGQYNVTEQVSVSGLYRKHEGENQFDNCFNAVFASTNNCRSENDLEIASVAVNYETEVITQRLSYSKTDVVRDSFSDAALSFGSEGEIDQVEYLGSYQLDEAQRIIVGAEWREESDNTNERNQQAVFVNYQTELLSDWFADVSARYDDTDDFGSFDNYRVATSYLFPQSSQGQLKFKANYGTGFRVPSIFEQSFNNSPFAFGQAAGLQLSEETSEGYDVGIEWISANDWHVALTWFDQDIDDAITFDLVSFSGYVQDVGTSNSQGVEFEFDWLVSDALNVGFNYTYNDTEDSNGGQRLRRPENIANLTLAYDLLSNLRVNAVVRSVRDAIDIGGVDLDDYETVDLTVNYSLSPDFDVYANAYNVFDEDYQEVNGFNNAGQTFTVGGRYQF</sequence>
<feature type="signal peptide" evidence="13">
    <location>
        <begin position="1"/>
        <end position="24"/>
    </location>
</feature>
<evidence type="ECO:0000313" key="17">
    <source>
        <dbReference type="Proteomes" id="UP001465153"/>
    </source>
</evidence>
<evidence type="ECO:0000256" key="10">
    <source>
        <dbReference type="ARBA" id="ARBA00023237"/>
    </source>
</evidence>
<keyword evidence="3 11" id="KW-0813">Transport</keyword>
<dbReference type="RefSeq" id="WP_353301468.1">
    <property type="nucleotide sequence ID" value="NZ_BAABWN010000001.1"/>
</dbReference>